<reference evidence="2" key="1">
    <citation type="journal article" date="2023" name="Microbiol Resour">
        <title>Genome Sequences of Rhodoplanes serenus and Two Thermotolerant Strains, Rhodoplanes tepidamans and 'Rhodoplanes cryptolactis,' Further Refine the Genus.</title>
        <authorList>
            <person name="Rayyan A.A."/>
            <person name="Kyndt J.A."/>
        </authorList>
    </citation>
    <scope>NUCLEOTIDE SEQUENCE</scope>
    <source>
        <strain evidence="2">DSM 9987</strain>
    </source>
</reference>
<evidence type="ECO:0000313" key="2">
    <source>
        <dbReference type="EMBL" id="MDC7786799.1"/>
    </source>
</evidence>
<feature type="signal peptide" evidence="1">
    <location>
        <begin position="1"/>
        <end position="23"/>
    </location>
</feature>
<dbReference type="PROSITE" id="PS51318">
    <property type="entry name" value="TAT"/>
    <property type="match status" value="1"/>
</dbReference>
<accession>A0ABT5JC09</accession>
<gene>
    <name evidence="2" type="ORF">PQJ73_13985</name>
</gene>
<sequence length="125" mass="12446">MVARRQTLVLAGVVAAVASAGQAADMAPPLSVAMASGGWAATFASEARWFSWSGTRGTPTTVAANGGAGTQLYVPAALQLVGLPGDDLKVELLARGGWVTARQSTVGLAGEVATPTDTVASGTFT</sequence>
<evidence type="ECO:0000256" key="1">
    <source>
        <dbReference type="SAM" id="SignalP"/>
    </source>
</evidence>
<evidence type="ECO:0000313" key="3">
    <source>
        <dbReference type="Proteomes" id="UP001165652"/>
    </source>
</evidence>
<name>A0ABT5JC09_RHOTP</name>
<keyword evidence="1" id="KW-0732">Signal</keyword>
<dbReference type="RefSeq" id="WP_272777645.1">
    <property type="nucleotide sequence ID" value="NZ_JAQQLI010000020.1"/>
</dbReference>
<protein>
    <submittedName>
        <fullName evidence="2">Uncharacterized protein</fullName>
    </submittedName>
</protein>
<reference evidence="2" key="2">
    <citation type="submission" date="2023-02" db="EMBL/GenBank/DDBJ databases">
        <authorList>
            <person name="Rayyan A."/>
            <person name="Meyer T."/>
            <person name="Kyndt J.A."/>
        </authorList>
    </citation>
    <scope>NUCLEOTIDE SEQUENCE</scope>
    <source>
        <strain evidence="2">DSM 9987</strain>
    </source>
</reference>
<dbReference type="EMBL" id="JAQQLI010000020">
    <property type="protein sequence ID" value="MDC7786799.1"/>
    <property type="molecule type" value="Genomic_DNA"/>
</dbReference>
<keyword evidence="3" id="KW-1185">Reference proteome</keyword>
<dbReference type="Proteomes" id="UP001165652">
    <property type="component" value="Unassembled WGS sequence"/>
</dbReference>
<dbReference type="InterPro" id="IPR006311">
    <property type="entry name" value="TAT_signal"/>
</dbReference>
<comment type="caution">
    <text evidence="2">The sequence shown here is derived from an EMBL/GenBank/DDBJ whole genome shotgun (WGS) entry which is preliminary data.</text>
</comment>
<feature type="chain" id="PRO_5047255755" evidence="1">
    <location>
        <begin position="24"/>
        <end position="125"/>
    </location>
</feature>
<proteinExistence type="predicted"/>
<organism evidence="2 3">
    <name type="scientific">Rhodoplanes tepidamans</name>
    <name type="common">Rhodoplanes cryptolactis</name>
    <dbReference type="NCBI Taxonomy" id="200616"/>
    <lineage>
        <taxon>Bacteria</taxon>
        <taxon>Pseudomonadati</taxon>
        <taxon>Pseudomonadota</taxon>
        <taxon>Alphaproteobacteria</taxon>
        <taxon>Hyphomicrobiales</taxon>
        <taxon>Nitrobacteraceae</taxon>
        <taxon>Rhodoplanes</taxon>
    </lineage>
</organism>